<dbReference type="InterPro" id="IPR029068">
    <property type="entry name" value="Glyas_Bleomycin-R_OHBP_Dase"/>
</dbReference>
<evidence type="ECO:0000259" key="2">
    <source>
        <dbReference type="PROSITE" id="PS51819"/>
    </source>
</evidence>
<feature type="domain" description="VOC" evidence="2">
    <location>
        <begin position="9"/>
        <end position="129"/>
    </location>
</feature>
<dbReference type="GO" id="GO:0046872">
    <property type="term" value="F:metal ion binding"/>
    <property type="evidence" value="ECO:0007669"/>
    <property type="project" value="UniProtKB-KW"/>
</dbReference>
<dbReference type="GO" id="GO:0004493">
    <property type="term" value="F:methylmalonyl-CoA epimerase activity"/>
    <property type="evidence" value="ECO:0007669"/>
    <property type="project" value="TreeGrafter"/>
</dbReference>
<evidence type="ECO:0000256" key="1">
    <source>
        <dbReference type="ARBA" id="ARBA00022723"/>
    </source>
</evidence>
<dbReference type="InterPro" id="IPR004360">
    <property type="entry name" value="Glyas_Fos-R_dOase_dom"/>
</dbReference>
<dbReference type="AlphaFoldDB" id="A0A3M9XHT1"/>
<dbReference type="Pfam" id="PF00903">
    <property type="entry name" value="Glyoxalase"/>
    <property type="match status" value="1"/>
</dbReference>
<sequence length="131" mass="14561">MIRLRGEPAMATVRYLVNDVELAIEFYTRHLGFALRQQFGPAMAILKRDDLTFWLAGPMASAARPMPDGRTPQPGGWNRVVIEVQDLPALAARMREAGVKFRNEIVDGPGGRQILCEDPSGNVVELFEPRA</sequence>
<dbReference type="InterPro" id="IPR037523">
    <property type="entry name" value="VOC_core"/>
</dbReference>
<evidence type="ECO:0000313" key="4">
    <source>
        <dbReference type="Proteomes" id="UP000275436"/>
    </source>
</evidence>
<name>A0A3M9XHT1_9HYPH</name>
<dbReference type="Proteomes" id="UP000275436">
    <property type="component" value="Unassembled WGS sequence"/>
</dbReference>
<keyword evidence="1" id="KW-0479">Metal-binding</keyword>
<proteinExistence type="predicted"/>
<dbReference type="SUPFAM" id="SSF54593">
    <property type="entry name" value="Glyoxalase/Bleomycin resistance protein/Dihydroxybiphenyl dioxygenase"/>
    <property type="match status" value="1"/>
</dbReference>
<dbReference type="InterPro" id="IPR051785">
    <property type="entry name" value="MMCE/EMCE_epimerase"/>
</dbReference>
<dbReference type="Gene3D" id="3.10.180.10">
    <property type="entry name" value="2,3-Dihydroxybiphenyl 1,2-Dioxygenase, domain 1"/>
    <property type="match status" value="1"/>
</dbReference>
<dbReference type="CDD" id="cd06587">
    <property type="entry name" value="VOC"/>
    <property type="match status" value="1"/>
</dbReference>
<dbReference type="PANTHER" id="PTHR43048">
    <property type="entry name" value="METHYLMALONYL-COA EPIMERASE"/>
    <property type="match status" value="1"/>
</dbReference>
<dbReference type="GO" id="GO:0046491">
    <property type="term" value="P:L-methylmalonyl-CoA metabolic process"/>
    <property type="evidence" value="ECO:0007669"/>
    <property type="project" value="TreeGrafter"/>
</dbReference>
<protein>
    <submittedName>
        <fullName evidence="3">VOC family protein</fullName>
    </submittedName>
</protein>
<comment type="caution">
    <text evidence="3">The sequence shown here is derived from an EMBL/GenBank/DDBJ whole genome shotgun (WGS) entry which is preliminary data.</text>
</comment>
<gene>
    <name evidence="3" type="ORF">DNR46_05935</name>
</gene>
<dbReference type="EMBL" id="QKOD01000001">
    <property type="protein sequence ID" value="RNJ47356.1"/>
    <property type="molecule type" value="Genomic_DNA"/>
</dbReference>
<dbReference type="PANTHER" id="PTHR43048:SF3">
    <property type="entry name" value="METHYLMALONYL-COA EPIMERASE, MITOCHONDRIAL"/>
    <property type="match status" value="1"/>
</dbReference>
<reference evidence="3 4" key="1">
    <citation type="journal article" date="2018" name="Mol. Plant Microbe Interact.">
        <title>Taxonomically Different Co-Microsymbionts of a Relict Legume, Oxytropis popoviana, Have Complementary Sets of Symbiotic Genes and Together Increase the Efficiency of Plant Nodulation.</title>
        <authorList>
            <person name="Safronova V."/>
            <person name="Belimov A."/>
            <person name="Sazanova A."/>
            <person name="Chirak E."/>
            <person name="Verkhozina A."/>
            <person name="Kuznetsova I."/>
            <person name="Andronov E."/>
            <person name="Puhalsky J."/>
            <person name="Tikhonovich I."/>
        </authorList>
    </citation>
    <scope>NUCLEOTIDE SEQUENCE [LARGE SCALE GENOMIC DNA]</scope>
    <source>
        <strain evidence="3 4">Opo-235</strain>
    </source>
</reference>
<accession>A0A3M9XHT1</accession>
<organism evidence="3 4">
    <name type="scientific">Mesorhizobium japonicum</name>
    <dbReference type="NCBI Taxonomy" id="2066070"/>
    <lineage>
        <taxon>Bacteria</taxon>
        <taxon>Pseudomonadati</taxon>
        <taxon>Pseudomonadota</taxon>
        <taxon>Alphaproteobacteria</taxon>
        <taxon>Hyphomicrobiales</taxon>
        <taxon>Phyllobacteriaceae</taxon>
        <taxon>Mesorhizobium</taxon>
    </lineage>
</organism>
<evidence type="ECO:0000313" key="3">
    <source>
        <dbReference type="EMBL" id="RNJ47356.1"/>
    </source>
</evidence>
<dbReference type="PROSITE" id="PS51819">
    <property type="entry name" value="VOC"/>
    <property type="match status" value="1"/>
</dbReference>